<dbReference type="RefSeq" id="WP_057833581.1">
    <property type="nucleotide sequence ID" value="NZ_LLXZ01000004.1"/>
</dbReference>
<dbReference type="STRING" id="280332.CQ12_07740"/>
<dbReference type="FunFam" id="1.10.10.10:FF:000186">
    <property type="entry name" value="AsnC family transcriptional regulator"/>
    <property type="match status" value="1"/>
</dbReference>
<dbReference type="Pfam" id="PF01037">
    <property type="entry name" value="AsnC_trans_reg"/>
    <property type="match status" value="1"/>
</dbReference>
<evidence type="ECO:0000313" key="5">
    <source>
        <dbReference type="EMBL" id="KRR15152.1"/>
    </source>
</evidence>
<dbReference type="InterPro" id="IPR019887">
    <property type="entry name" value="Tscrpt_reg_AsnC/Lrp_C"/>
</dbReference>
<evidence type="ECO:0000313" key="6">
    <source>
        <dbReference type="Proteomes" id="UP000050863"/>
    </source>
</evidence>
<keyword evidence="6" id="KW-1185">Reference proteome</keyword>
<dbReference type="InterPro" id="IPR000485">
    <property type="entry name" value="AsnC-type_HTH_dom"/>
</dbReference>
<keyword evidence="2" id="KW-0238">DNA-binding</keyword>
<proteinExistence type="predicted"/>
<dbReference type="GO" id="GO:0005829">
    <property type="term" value="C:cytosol"/>
    <property type="evidence" value="ECO:0007669"/>
    <property type="project" value="TreeGrafter"/>
</dbReference>
<gene>
    <name evidence="5" type="ORF">CQ12_07740</name>
</gene>
<dbReference type="CDD" id="cd00090">
    <property type="entry name" value="HTH_ARSR"/>
    <property type="match status" value="1"/>
</dbReference>
<sequence length="153" mass="17234">MPSLDAIDRKILGLLQSDSRMTMQELADKVGLSVSPCHRRVKLLEERGVITRYIATVDQKSLGLHVSVFISIKLARQKEEDLNRFAKAISKWDEVLECYLMTGNRDYLLRVVAADLSSYEAFLKNKLTRLDGIASIESSFALSQVKYSIALPV</sequence>
<organism evidence="5 6">
    <name type="scientific">Bradyrhizobium jicamae</name>
    <dbReference type="NCBI Taxonomy" id="280332"/>
    <lineage>
        <taxon>Bacteria</taxon>
        <taxon>Pseudomonadati</taxon>
        <taxon>Pseudomonadota</taxon>
        <taxon>Alphaproteobacteria</taxon>
        <taxon>Hyphomicrobiales</taxon>
        <taxon>Nitrobacteraceae</taxon>
        <taxon>Bradyrhizobium</taxon>
    </lineage>
</organism>
<dbReference type="PANTHER" id="PTHR30154:SF34">
    <property type="entry name" value="TRANSCRIPTIONAL REGULATOR AZLB"/>
    <property type="match status" value="1"/>
</dbReference>
<dbReference type="InterPro" id="IPR011008">
    <property type="entry name" value="Dimeric_a/b-barrel"/>
</dbReference>
<dbReference type="GO" id="GO:0043200">
    <property type="term" value="P:response to amino acid"/>
    <property type="evidence" value="ECO:0007669"/>
    <property type="project" value="TreeGrafter"/>
</dbReference>
<evidence type="ECO:0000256" key="3">
    <source>
        <dbReference type="ARBA" id="ARBA00023163"/>
    </source>
</evidence>
<keyword evidence="1" id="KW-0805">Transcription regulation</keyword>
<dbReference type="InterPro" id="IPR019885">
    <property type="entry name" value="Tscrpt_reg_HTH_AsnC-type_CS"/>
</dbReference>
<accession>A0A0R3MCY0</accession>
<dbReference type="OrthoDB" id="9812082at2"/>
<evidence type="ECO:0000256" key="2">
    <source>
        <dbReference type="ARBA" id="ARBA00023125"/>
    </source>
</evidence>
<dbReference type="Gene3D" id="3.30.70.920">
    <property type="match status" value="1"/>
</dbReference>
<protein>
    <submittedName>
        <fullName evidence="5">AsnC family transcriptional regulator</fullName>
    </submittedName>
</protein>
<dbReference type="SUPFAM" id="SSF46785">
    <property type="entry name" value="Winged helix' DNA-binding domain"/>
    <property type="match status" value="1"/>
</dbReference>
<dbReference type="InterPro" id="IPR036388">
    <property type="entry name" value="WH-like_DNA-bd_sf"/>
</dbReference>
<dbReference type="FunFam" id="3.30.70.920:FF:000008">
    <property type="entry name" value="Transcriptional regulator, AsnC family"/>
    <property type="match status" value="1"/>
</dbReference>
<dbReference type="Pfam" id="PF13412">
    <property type="entry name" value="HTH_24"/>
    <property type="match status" value="1"/>
</dbReference>
<dbReference type="AlphaFoldDB" id="A0A0R3MCY0"/>
<feature type="domain" description="HTH asnC-type" evidence="4">
    <location>
        <begin position="4"/>
        <end position="65"/>
    </location>
</feature>
<dbReference type="Gene3D" id="1.10.10.10">
    <property type="entry name" value="Winged helix-like DNA-binding domain superfamily/Winged helix DNA-binding domain"/>
    <property type="match status" value="1"/>
</dbReference>
<dbReference type="PRINTS" id="PR00033">
    <property type="entry name" value="HTHASNC"/>
</dbReference>
<keyword evidence="3" id="KW-0804">Transcription</keyword>
<reference evidence="5 6" key="1">
    <citation type="submission" date="2014-03" db="EMBL/GenBank/DDBJ databases">
        <title>Bradyrhizobium valentinum sp. nov., isolated from effective nodules of Lupinus mariae-josephae, a lupine endemic of basic-lime soils in Eastern Spain.</title>
        <authorList>
            <person name="Duran D."/>
            <person name="Rey L."/>
            <person name="Navarro A."/>
            <person name="Busquets A."/>
            <person name="Imperial J."/>
            <person name="Ruiz-Argueso T."/>
        </authorList>
    </citation>
    <scope>NUCLEOTIDE SEQUENCE [LARGE SCALE GENOMIC DNA]</scope>
    <source>
        <strain evidence="5 6">PAC68</strain>
    </source>
</reference>
<dbReference type="PANTHER" id="PTHR30154">
    <property type="entry name" value="LEUCINE-RESPONSIVE REGULATORY PROTEIN"/>
    <property type="match status" value="1"/>
</dbReference>
<dbReference type="InterPro" id="IPR019888">
    <property type="entry name" value="Tscrpt_reg_AsnC-like"/>
</dbReference>
<name>A0A0R3MCY0_9BRAD</name>
<dbReference type="InterPro" id="IPR011991">
    <property type="entry name" value="ArsR-like_HTH"/>
</dbReference>
<dbReference type="GO" id="GO:0006355">
    <property type="term" value="P:regulation of DNA-templated transcription"/>
    <property type="evidence" value="ECO:0007669"/>
    <property type="project" value="UniProtKB-ARBA"/>
</dbReference>
<dbReference type="SUPFAM" id="SSF54909">
    <property type="entry name" value="Dimeric alpha+beta barrel"/>
    <property type="match status" value="1"/>
</dbReference>
<dbReference type="EMBL" id="LLXZ01000004">
    <property type="protein sequence ID" value="KRR15152.1"/>
    <property type="molecule type" value="Genomic_DNA"/>
</dbReference>
<comment type="caution">
    <text evidence="5">The sequence shown here is derived from an EMBL/GenBank/DDBJ whole genome shotgun (WGS) entry which is preliminary data.</text>
</comment>
<dbReference type="PROSITE" id="PS50956">
    <property type="entry name" value="HTH_ASNC_2"/>
    <property type="match status" value="1"/>
</dbReference>
<evidence type="ECO:0000256" key="1">
    <source>
        <dbReference type="ARBA" id="ARBA00023015"/>
    </source>
</evidence>
<dbReference type="InterPro" id="IPR036390">
    <property type="entry name" value="WH_DNA-bd_sf"/>
</dbReference>
<evidence type="ECO:0000259" key="4">
    <source>
        <dbReference type="PROSITE" id="PS50956"/>
    </source>
</evidence>
<dbReference type="SMART" id="SM00344">
    <property type="entry name" value="HTH_ASNC"/>
    <property type="match status" value="1"/>
</dbReference>
<dbReference type="PROSITE" id="PS00519">
    <property type="entry name" value="HTH_ASNC_1"/>
    <property type="match status" value="1"/>
</dbReference>
<dbReference type="Proteomes" id="UP000050863">
    <property type="component" value="Unassembled WGS sequence"/>
</dbReference>
<dbReference type="GO" id="GO:0043565">
    <property type="term" value="F:sequence-specific DNA binding"/>
    <property type="evidence" value="ECO:0007669"/>
    <property type="project" value="InterPro"/>
</dbReference>